<evidence type="ECO:0000256" key="1">
    <source>
        <dbReference type="ARBA" id="ARBA00023125"/>
    </source>
</evidence>
<keyword evidence="1 2" id="KW-0238">DNA-binding</keyword>
<sequence length="235" mass="25090">MPELPEHGSPKAARILAAAGELLLSRGCKGFTVADVATRAHVGKGTVYLYWKTKEELLVGLIGRDFLGLADDVTARVTADPDLARPSRLCSDMLRVGAEHPFVRALQHGDDDLLGVLAEDPRSVRLLDTLGPEGVMRAILPVWRANGLARADWPLEDQVLALQALTTGFIALSANPANRRSPAELERVFAESVTALLGPERATARQLQATVTDGLAYLAKARATALDLITQSAAA</sequence>
<feature type="domain" description="HTH tetR-type" evidence="3">
    <location>
        <begin position="9"/>
        <end position="69"/>
    </location>
</feature>
<dbReference type="PANTHER" id="PTHR30055">
    <property type="entry name" value="HTH-TYPE TRANSCRIPTIONAL REGULATOR RUTR"/>
    <property type="match status" value="1"/>
</dbReference>
<dbReference type="SUPFAM" id="SSF46689">
    <property type="entry name" value="Homeodomain-like"/>
    <property type="match status" value="1"/>
</dbReference>
<dbReference type="InterPro" id="IPR050109">
    <property type="entry name" value="HTH-type_TetR-like_transc_reg"/>
</dbReference>
<reference evidence="4 5" key="1">
    <citation type="submission" date="2016-04" db="EMBL/GenBank/DDBJ databases">
        <title>Complete genome sequence and analysis of deep-sea sediment isolate, Amycolatopsis sp. WP1.</title>
        <authorList>
            <person name="Wang H."/>
            <person name="Chen S."/>
            <person name="Wu Q."/>
        </authorList>
    </citation>
    <scope>NUCLEOTIDE SEQUENCE [LARGE SCALE GENOMIC DNA]</scope>
    <source>
        <strain evidence="4 5">WP1</strain>
    </source>
</reference>
<organism evidence="4 5">
    <name type="scientific">Amycolatopsis albispora</name>
    <dbReference type="NCBI Taxonomy" id="1804986"/>
    <lineage>
        <taxon>Bacteria</taxon>
        <taxon>Bacillati</taxon>
        <taxon>Actinomycetota</taxon>
        <taxon>Actinomycetes</taxon>
        <taxon>Pseudonocardiales</taxon>
        <taxon>Pseudonocardiaceae</taxon>
        <taxon>Amycolatopsis</taxon>
    </lineage>
</organism>
<feature type="DNA-binding region" description="H-T-H motif" evidence="2">
    <location>
        <begin position="32"/>
        <end position="51"/>
    </location>
</feature>
<dbReference type="PRINTS" id="PR00455">
    <property type="entry name" value="HTHTETR"/>
</dbReference>
<dbReference type="Pfam" id="PF00440">
    <property type="entry name" value="TetR_N"/>
    <property type="match status" value="1"/>
</dbReference>
<evidence type="ECO:0000256" key="2">
    <source>
        <dbReference type="PROSITE-ProRule" id="PRU00335"/>
    </source>
</evidence>
<dbReference type="PROSITE" id="PS50977">
    <property type="entry name" value="HTH_TETR_2"/>
    <property type="match status" value="1"/>
</dbReference>
<dbReference type="InterPro" id="IPR009057">
    <property type="entry name" value="Homeodomain-like_sf"/>
</dbReference>
<proteinExistence type="predicted"/>
<protein>
    <submittedName>
        <fullName evidence="4">TetR family transcriptional regulator</fullName>
    </submittedName>
</protein>
<evidence type="ECO:0000313" key="4">
    <source>
        <dbReference type="EMBL" id="AXB44482.1"/>
    </source>
</evidence>
<dbReference type="GO" id="GO:0003700">
    <property type="term" value="F:DNA-binding transcription factor activity"/>
    <property type="evidence" value="ECO:0007669"/>
    <property type="project" value="TreeGrafter"/>
</dbReference>
<dbReference type="EMBL" id="CP015163">
    <property type="protein sequence ID" value="AXB44482.1"/>
    <property type="molecule type" value="Genomic_DNA"/>
</dbReference>
<keyword evidence="5" id="KW-1185">Reference proteome</keyword>
<name>A0A344L8V8_9PSEU</name>
<dbReference type="Gene3D" id="1.10.357.10">
    <property type="entry name" value="Tetracycline Repressor, domain 2"/>
    <property type="match status" value="1"/>
</dbReference>
<dbReference type="InterPro" id="IPR001647">
    <property type="entry name" value="HTH_TetR"/>
</dbReference>
<dbReference type="PANTHER" id="PTHR30055:SF201">
    <property type="entry name" value="TRANSCRIPTIONAL REGULATORY PROTEIN"/>
    <property type="match status" value="1"/>
</dbReference>
<evidence type="ECO:0000313" key="5">
    <source>
        <dbReference type="Proteomes" id="UP000250434"/>
    </source>
</evidence>
<dbReference type="GO" id="GO:0000976">
    <property type="term" value="F:transcription cis-regulatory region binding"/>
    <property type="evidence" value="ECO:0007669"/>
    <property type="project" value="TreeGrafter"/>
</dbReference>
<dbReference type="AlphaFoldDB" id="A0A344L8V8"/>
<dbReference type="RefSeq" id="WP_113693730.1">
    <property type="nucleotide sequence ID" value="NZ_CP015163.1"/>
</dbReference>
<dbReference type="KEGG" id="aab:A4R43_19820"/>
<gene>
    <name evidence="4" type="ORF">A4R43_19820</name>
</gene>
<accession>A0A344L8V8</accession>
<dbReference type="Proteomes" id="UP000250434">
    <property type="component" value="Chromosome"/>
</dbReference>
<evidence type="ECO:0000259" key="3">
    <source>
        <dbReference type="PROSITE" id="PS50977"/>
    </source>
</evidence>
<dbReference type="OrthoDB" id="3682047at2"/>